<feature type="transmembrane region" description="Helical" evidence="6">
    <location>
        <begin position="36"/>
        <end position="57"/>
    </location>
</feature>
<feature type="transmembrane region" description="Helical" evidence="6">
    <location>
        <begin position="78"/>
        <end position="99"/>
    </location>
</feature>
<dbReference type="InterPro" id="IPR011701">
    <property type="entry name" value="MFS"/>
</dbReference>
<reference evidence="9" key="1">
    <citation type="journal article" date="2013" name="Genome Biol. Evol.">
        <title>The genome sequence of Streptomyces lividans 66 reveals a novel tRNA-dependent peptide biosynthetic system within a metal-related genomic island.</title>
        <authorList>
            <person name="Cruz-Morales P."/>
            <person name="Vijgenboom E."/>
            <person name="Iruegas-Bocardo F."/>
            <person name="Girard G."/>
            <person name="Yanez-Guerra L.A."/>
            <person name="Ramos-Aboites H.E."/>
            <person name="Pernodet J.L."/>
            <person name="Anne J."/>
            <person name="van Wezel G.P."/>
            <person name="Barona-Gomez F."/>
        </authorList>
    </citation>
    <scope>NUCLEOTIDE SEQUENCE [LARGE SCALE GENOMIC DNA]</scope>
    <source>
        <strain evidence="9">1326</strain>
    </source>
</reference>
<keyword evidence="5 6" id="KW-0472">Membrane</keyword>
<feature type="transmembrane region" description="Helical" evidence="6">
    <location>
        <begin position="139"/>
        <end position="159"/>
    </location>
</feature>
<proteinExistence type="predicted"/>
<feature type="transmembrane region" description="Helical" evidence="6">
    <location>
        <begin position="220"/>
        <end position="239"/>
    </location>
</feature>
<dbReference type="CDD" id="cd17329">
    <property type="entry name" value="MFS_MdtH_MDR_like"/>
    <property type="match status" value="1"/>
</dbReference>
<dbReference type="PROSITE" id="PS50850">
    <property type="entry name" value="MFS"/>
    <property type="match status" value="1"/>
</dbReference>
<feature type="transmembrane region" description="Helical" evidence="6">
    <location>
        <begin position="364"/>
        <end position="383"/>
    </location>
</feature>
<dbReference type="PANTHER" id="PTHR42688">
    <property type="entry name" value="CONSERVED PROTEIN"/>
    <property type="match status" value="1"/>
</dbReference>
<keyword evidence="2" id="KW-1003">Cell membrane</keyword>
<dbReference type="Proteomes" id="UP000014062">
    <property type="component" value="Chromosome"/>
</dbReference>
<evidence type="ECO:0000256" key="1">
    <source>
        <dbReference type="ARBA" id="ARBA00004651"/>
    </source>
</evidence>
<evidence type="ECO:0000256" key="5">
    <source>
        <dbReference type="ARBA" id="ARBA00023136"/>
    </source>
</evidence>
<dbReference type="InterPro" id="IPR036259">
    <property type="entry name" value="MFS_trans_sf"/>
</dbReference>
<evidence type="ECO:0000259" key="7">
    <source>
        <dbReference type="PROSITE" id="PS50850"/>
    </source>
</evidence>
<feature type="domain" description="Major facilitator superfamily (MFS) profile" evidence="7">
    <location>
        <begin position="14"/>
        <end position="422"/>
    </location>
</feature>
<gene>
    <name evidence="8" type="ORF">SLI_1043</name>
</gene>
<dbReference type="InterPro" id="IPR020846">
    <property type="entry name" value="MFS_dom"/>
</dbReference>
<evidence type="ECO:0000313" key="8">
    <source>
        <dbReference type="EMBL" id="EOY45760.1"/>
    </source>
</evidence>
<evidence type="ECO:0000256" key="2">
    <source>
        <dbReference type="ARBA" id="ARBA00022475"/>
    </source>
</evidence>
<evidence type="ECO:0000313" key="9">
    <source>
        <dbReference type="Proteomes" id="UP000014062"/>
    </source>
</evidence>
<dbReference type="PANTHER" id="PTHR42688:SF1">
    <property type="entry name" value="BLR5212 PROTEIN"/>
    <property type="match status" value="1"/>
</dbReference>
<sequence>MKGTLAQVRTYERSVQLLMVNQFTINLGFYMLMPYLAAHLSGTLGLAGWVVGLVLGVRNFSQQGMFLVGGTLADRLGYKPLIVAGCVLRTIGFATLGLVDSLGALIAASAATGLAGALFNPAVRAYLAADAGDRRVEAFALFNVFYQAGILLGPLVGMVLTGVDFRITCLVSAGVFALLSIVQIRALPARRAKDTKEKEEGRARESVLAQWGGILANRPFLLFSGAMVGSYVLSFQIYLSLPLEVRRLGGDGEFGTVAVALLFAASGLSTIVGQTRVTAWCKARYEPGQALVRGLTVMGLAFAPLLLATAVPVPASGVALWLLAAVPPMLAALLLAIGTMIAYPFEMDTIVRLSGDRLVATHYGLYNTICGVGITVGNLLTGASLDAARAAGVPALPWIALLVLGLACAAALYALHRTGRLSEPVRSHDPEPAAA</sequence>
<protein>
    <submittedName>
        <fullName evidence="8">Major facilitator superfamily transporter</fullName>
    </submittedName>
</protein>
<evidence type="ECO:0000256" key="6">
    <source>
        <dbReference type="SAM" id="Phobius"/>
    </source>
</evidence>
<dbReference type="GO" id="GO:0005886">
    <property type="term" value="C:plasma membrane"/>
    <property type="evidence" value="ECO:0007669"/>
    <property type="project" value="UniProtKB-SubCell"/>
</dbReference>
<feature type="transmembrane region" description="Helical" evidence="6">
    <location>
        <begin position="294"/>
        <end position="313"/>
    </location>
</feature>
<accession>A0A7U9H8Z0</accession>
<evidence type="ECO:0000256" key="4">
    <source>
        <dbReference type="ARBA" id="ARBA00022989"/>
    </source>
</evidence>
<organism evidence="8 9">
    <name type="scientific">Streptomyces lividans 1326</name>
    <dbReference type="NCBI Taxonomy" id="1200984"/>
    <lineage>
        <taxon>Bacteria</taxon>
        <taxon>Bacillati</taxon>
        <taxon>Actinomycetota</taxon>
        <taxon>Actinomycetes</taxon>
        <taxon>Kitasatosporales</taxon>
        <taxon>Streptomycetaceae</taxon>
        <taxon>Streptomyces</taxon>
    </lineage>
</organism>
<evidence type="ECO:0000256" key="3">
    <source>
        <dbReference type="ARBA" id="ARBA00022692"/>
    </source>
</evidence>
<keyword evidence="3 6" id="KW-0812">Transmembrane</keyword>
<dbReference type="GO" id="GO:0022857">
    <property type="term" value="F:transmembrane transporter activity"/>
    <property type="evidence" value="ECO:0007669"/>
    <property type="project" value="InterPro"/>
</dbReference>
<dbReference type="RefSeq" id="WP_016325457.1">
    <property type="nucleotide sequence ID" value="NZ_CM001889.1"/>
</dbReference>
<comment type="subcellular location">
    <subcellularLocation>
        <location evidence="1">Cell membrane</location>
        <topology evidence="1">Multi-pass membrane protein</topology>
    </subcellularLocation>
</comment>
<feature type="transmembrane region" description="Helical" evidence="6">
    <location>
        <begin position="254"/>
        <end position="273"/>
    </location>
</feature>
<name>A0A7U9H8Z0_STRLI</name>
<feature type="transmembrane region" description="Helical" evidence="6">
    <location>
        <begin position="105"/>
        <end position="127"/>
    </location>
</feature>
<feature type="transmembrane region" description="Helical" evidence="6">
    <location>
        <begin position="165"/>
        <end position="187"/>
    </location>
</feature>
<dbReference type="EMBL" id="CM001889">
    <property type="protein sequence ID" value="EOY45760.1"/>
    <property type="molecule type" value="Genomic_DNA"/>
</dbReference>
<dbReference type="Gene3D" id="1.20.1250.20">
    <property type="entry name" value="MFS general substrate transporter like domains"/>
    <property type="match status" value="1"/>
</dbReference>
<feature type="transmembrane region" description="Helical" evidence="6">
    <location>
        <begin position="395"/>
        <end position="415"/>
    </location>
</feature>
<dbReference type="SUPFAM" id="SSF103473">
    <property type="entry name" value="MFS general substrate transporter"/>
    <property type="match status" value="1"/>
</dbReference>
<dbReference type="AlphaFoldDB" id="A0A7U9H8Z0"/>
<dbReference type="Pfam" id="PF07690">
    <property type="entry name" value="MFS_1"/>
    <property type="match status" value="1"/>
</dbReference>
<dbReference type="InterPro" id="IPR052425">
    <property type="entry name" value="Uncharacterized_MFS-type"/>
</dbReference>
<keyword evidence="4 6" id="KW-1133">Transmembrane helix</keyword>
<feature type="transmembrane region" description="Helical" evidence="6">
    <location>
        <begin position="319"/>
        <end position="343"/>
    </location>
</feature>